<comment type="caution">
    <text evidence="2">The sequence shown here is derived from an EMBL/GenBank/DDBJ whole genome shotgun (WGS) entry which is preliminary data.</text>
</comment>
<dbReference type="Proteomes" id="UP001497382">
    <property type="component" value="Unassembled WGS sequence"/>
</dbReference>
<sequence>SLCPSSSCEKIIYFILFIIILPHIQYYIYFLFYVYCSVSLSFFRFNDMDAIDESESETAFP</sequence>
<dbReference type="EMBL" id="CAXIEN010000313">
    <property type="protein sequence ID" value="CAL1292791.1"/>
    <property type="molecule type" value="Genomic_DNA"/>
</dbReference>
<feature type="non-terminal residue" evidence="2">
    <location>
        <position position="1"/>
    </location>
</feature>
<keyword evidence="1" id="KW-1133">Transmembrane helix</keyword>
<keyword evidence="3" id="KW-1185">Reference proteome</keyword>
<proteinExistence type="predicted"/>
<protein>
    <submittedName>
        <fullName evidence="2">Uncharacterized protein</fullName>
    </submittedName>
</protein>
<evidence type="ECO:0000256" key="1">
    <source>
        <dbReference type="SAM" id="Phobius"/>
    </source>
</evidence>
<reference evidence="2 3" key="1">
    <citation type="submission" date="2024-04" db="EMBL/GenBank/DDBJ databases">
        <authorList>
            <person name="Rising A."/>
            <person name="Reimegard J."/>
            <person name="Sonavane S."/>
            <person name="Akerstrom W."/>
            <person name="Nylinder S."/>
            <person name="Hedman E."/>
            <person name="Kallberg Y."/>
        </authorList>
    </citation>
    <scope>NUCLEOTIDE SEQUENCE [LARGE SCALE GENOMIC DNA]</scope>
</reference>
<evidence type="ECO:0000313" key="3">
    <source>
        <dbReference type="Proteomes" id="UP001497382"/>
    </source>
</evidence>
<keyword evidence="1" id="KW-0472">Membrane</keyword>
<gene>
    <name evidence="2" type="ORF">LARSCL_LOCUS17851</name>
</gene>
<name>A0AAV2BAC0_9ARAC</name>
<accession>A0AAV2BAC0</accession>
<dbReference type="AlphaFoldDB" id="A0AAV2BAC0"/>
<keyword evidence="1" id="KW-0812">Transmembrane</keyword>
<organism evidence="2 3">
    <name type="scientific">Larinioides sclopetarius</name>
    <dbReference type="NCBI Taxonomy" id="280406"/>
    <lineage>
        <taxon>Eukaryota</taxon>
        <taxon>Metazoa</taxon>
        <taxon>Ecdysozoa</taxon>
        <taxon>Arthropoda</taxon>
        <taxon>Chelicerata</taxon>
        <taxon>Arachnida</taxon>
        <taxon>Araneae</taxon>
        <taxon>Araneomorphae</taxon>
        <taxon>Entelegynae</taxon>
        <taxon>Araneoidea</taxon>
        <taxon>Araneidae</taxon>
        <taxon>Larinioides</taxon>
    </lineage>
</organism>
<evidence type="ECO:0000313" key="2">
    <source>
        <dbReference type="EMBL" id="CAL1292791.1"/>
    </source>
</evidence>
<feature type="transmembrane region" description="Helical" evidence="1">
    <location>
        <begin position="12"/>
        <end position="35"/>
    </location>
</feature>